<proteinExistence type="predicted"/>
<gene>
    <name evidence="1" type="ORF">SPIL2461_LOCUS21232</name>
</gene>
<dbReference type="Proteomes" id="UP000649617">
    <property type="component" value="Unassembled WGS sequence"/>
</dbReference>
<evidence type="ECO:0000313" key="1">
    <source>
        <dbReference type="EMBL" id="CAE7738474.1"/>
    </source>
</evidence>
<organism evidence="1 2">
    <name type="scientific">Symbiodinium pilosum</name>
    <name type="common">Dinoflagellate</name>
    <dbReference type="NCBI Taxonomy" id="2952"/>
    <lineage>
        <taxon>Eukaryota</taxon>
        <taxon>Sar</taxon>
        <taxon>Alveolata</taxon>
        <taxon>Dinophyceae</taxon>
        <taxon>Suessiales</taxon>
        <taxon>Symbiodiniaceae</taxon>
        <taxon>Symbiodinium</taxon>
    </lineage>
</organism>
<reference evidence="1" key="1">
    <citation type="submission" date="2021-02" db="EMBL/GenBank/DDBJ databases">
        <authorList>
            <person name="Dougan E. K."/>
            <person name="Rhodes N."/>
            <person name="Thang M."/>
            <person name="Chan C."/>
        </authorList>
    </citation>
    <scope>NUCLEOTIDE SEQUENCE</scope>
</reference>
<dbReference type="AlphaFoldDB" id="A0A812XQN7"/>
<dbReference type="EMBL" id="CAJNIZ010046063">
    <property type="protein sequence ID" value="CAE7738474.1"/>
    <property type="molecule type" value="Genomic_DNA"/>
</dbReference>
<sequence>VGQLFAYVSRSAGLSGFDWLTEGMRLLSNEQLSWSRDFFCPAMSDTWEVQKNMILEAEGLAVLLRRVLGSLREPTVKNGSADGGYIEEEVLAGVKQACAVLALDQSVAMSAVDLPEGVTQDAALDYFEKNLTAELLHIFNECGVPVGLQYKLGQRFKNVKNLMLIAGRM</sequence>
<feature type="non-terminal residue" evidence="1">
    <location>
        <position position="1"/>
    </location>
</feature>
<evidence type="ECO:0000313" key="2">
    <source>
        <dbReference type="Proteomes" id="UP000649617"/>
    </source>
</evidence>
<keyword evidence="2" id="KW-1185">Reference proteome</keyword>
<comment type="caution">
    <text evidence="1">The sequence shown here is derived from an EMBL/GenBank/DDBJ whole genome shotgun (WGS) entry which is preliminary data.</text>
</comment>
<name>A0A812XQN7_SYMPI</name>
<protein>
    <submittedName>
        <fullName evidence="1">Uncharacterized protein</fullName>
    </submittedName>
</protein>
<accession>A0A812XQN7</accession>